<dbReference type="OrthoDB" id="48317at2759"/>
<dbReference type="Proteomes" id="UP000824540">
    <property type="component" value="Unassembled WGS sequence"/>
</dbReference>
<evidence type="ECO:0000256" key="1">
    <source>
        <dbReference type="SAM" id="MobiDB-lite"/>
    </source>
</evidence>
<dbReference type="Gene3D" id="3.90.180.10">
    <property type="entry name" value="Medium-chain alcohol dehydrogenases, catalytic domain"/>
    <property type="match status" value="1"/>
</dbReference>
<comment type="caution">
    <text evidence="2">The sequence shown here is derived from an EMBL/GenBank/DDBJ whole genome shotgun (WGS) entry which is preliminary data.</text>
</comment>
<feature type="region of interest" description="Disordered" evidence="1">
    <location>
        <begin position="1"/>
        <end position="20"/>
    </location>
</feature>
<accession>A0A8T2MR56</accession>
<evidence type="ECO:0000313" key="3">
    <source>
        <dbReference type="Proteomes" id="UP000824540"/>
    </source>
</evidence>
<evidence type="ECO:0000313" key="2">
    <source>
        <dbReference type="EMBL" id="KAG9328401.1"/>
    </source>
</evidence>
<sequence length="122" mass="13344">MRVERLREASAGPPSPQPALLFPSGGGISQRVCAMTHTPLLSAHSYGTKWSCTLLTQPPAGPQWYCTHWSCPLAMGPPAGPLWYFRIRPVVEKQFSFSQVPEAFLKVEKGHARGKTVVNISA</sequence>
<keyword evidence="3" id="KW-1185">Reference proteome</keyword>
<dbReference type="AlphaFoldDB" id="A0A8T2MR56"/>
<protein>
    <submittedName>
        <fullName evidence="2">Uncharacterized protein</fullName>
    </submittedName>
</protein>
<dbReference type="EMBL" id="JAFBMS010002288">
    <property type="protein sequence ID" value="KAG9328401.1"/>
    <property type="molecule type" value="Genomic_DNA"/>
</dbReference>
<name>A0A8T2MR56_9TELE</name>
<organism evidence="2 3">
    <name type="scientific">Albula glossodonta</name>
    <name type="common">roundjaw bonefish</name>
    <dbReference type="NCBI Taxonomy" id="121402"/>
    <lineage>
        <taxon>Eukaryota</taxon>
        <taxon>Metazoa</taxon>
        <taxon>Chordata</taxon>
        <taxon>Craniata</taxon>
        <taxon>Vertebrata</taxon>
        <taxon>Euteleostomi</taxon>
        <taxon>Actinopterygii</taxon>
        <taxon>Neopterygii</taxon>
        <taxon>Teleostei</taxon>
        <taxon>Albuliformes</taxon>
        <taxon>Albulidae</taxon>
        <taxon>Albula</taxon>
    </lineage>
</organism>
<reference evidence="2" key="1">
    <citation type="thesis" date="2021" institute="BYU ScholarsArchive" country="Provo, UT, USA">
        <title>Applications of and Algorithms for Genome Assembly and Genomic Analyses with an Emphasis on Marine Teleosts.</title>
        <authorList>
            <person name="Pickett B.D."/>
        </authorList>
    </citation>
    <scope>NUCLEOTIDE SEQUENCE</scope>
    <source>
        <strain evidence="2">HI-2016</strain>
    </source>
</reference>
<proteinExistence type="predicted"/>
<gene>
    <name evidence="2" type="ORF">JZ751_014051</name>
</gene>
<dbReference type="Pfam" id="PF13602">
    <property type="entry name" value="ADH_zinc_N_2"/>
    <property type="match status" value="1"/>
</dbReference>